<dbReference type="Proteomes" id="UP001215151">
    <property type="component" value="Unassembled WGS sequence"/>
</dbReference>
<name>A0AAD7TNL1_9APHY</name>
<dbReference type="EMBL" id="JAPEVG010000258">
    <property type="protein sequence ID" value="KAJ8472472.1"/>
    <property type="molecule type" value="Genomic_DNA"/>
</dbReference>
<protein>
    <submittedName>
        <fullName evidence="1">Uncharacterized protein</fullName>
    </submittedName>
</protein>
<organism evidence="1 2">
    <name type="scientific">Trametes cubensis</name>
    <dbReference type="NCBI Taxonomy" id="1111947"/>
    <lineage>
        <taxon>Eukaryota</taxon>
        <taxon>Fungi</taxon>
        <taxon>Dikarya</taxon>
        <taxon>Basidiomycota</taxon>
        <taxon>Agaricomycotina</taxon>
        <taxon>Agaricomycetes</taxon>
        <taxon>Polyporales</taxon>
        <taxon>Polyporaceae</taxon>
        <taxon>Trametes</taxon>
    </lineage>
</organism>
<evidence type="ECO:0000313" key="1">
    <source>
        <dbReference type="EMBL" id="KAJ8472472.1"/>
    </source>
</evidence>
<evidence type="ECO:0000313" key="2">
    <source>
        <dbReference type="Proteomes" id="UP001215151"/>
    </source>
</evidence>
<accession>A0AAD7TNL1</accession>
<proteinExistence type="predicted"/>
<sequence length="127" mass="14265">MQRRSPAFAPRERCWRRSNEVRKQGFSSAGCTARVRPAKNKVCQEATSYLEPALEIAKTYIAGAPPDTPYMPSALSWYISLAAMHCGPELSEDLRRLDGARMKLEIATELMKPTQRQHGSISLRNIS</sequence>
<dbReference type="AlphaFoldDB" id="A0AAD7TNL1"/>
<reference evidence="1" key="1">
    <citation type="submission" date="2022-11" db="EMBL/GenBank/DDBJ databases">
        <title>Genome Sequence of Cubamyces cubensis.</title>
        <authorList>
            <person name="Buettner E."/>
        </authorList>
    </citation>
    <scope>NUCLEOTIDE SEQUENCE</scope>
    <source>
        <strain evidence="1">MPL-01</strain>
    </source>
</reference>
<gene>
    <name evidence="1" type="ORF">ONZ51_g8490</name>
</gene>
<keyword evidence="2" id="KW-1185">Reference proteome</keyword>
<comment type="caution">
    <text evidence="1">The sequence shown here is derived from an EMBL/GenBank/DDBJ whole genome shotgun (WGS) entry which is preliminary data.</text>
</comment>